<feature type="compositionally biased region" description="Low complexity" evidence="1">
    <location>
        <begin position="282"/>
        <end position="307"/>
    </location>
</feature>
<keyword evidence="2" id="KW-0472">Membrane</keyword>
<feature type="compositionally biased region" description="Low complexity" evidence="1">
    <location>
        <begin position="376"/>
        <end position="397"/>
    </location>
</feature>
<evidence type="ECO:0000256" key="3">
    <source>
        <dbReference type="SAM" id="SignalP"/>
    </source>
</evidence>
<feature type="compositionally biased region" description="Low complexity" evidence="1">
    <location>
        <begin position="409"/>
        <end position="419"/>
    </location>
</feature>
<keyword evidence="3" id="KW-0732">Signal</keyword>
<dbReference type="InterPro" id="IPR006311">
    <property type="entry name" value="TAT_signal"/>
</dbReference>
<name>A0A142NNZ7_BRELN</name>
<feature type="signal peptide" evidence="3">
    <location>
        <begin position="1"/>
        <end position="34"/>
    </location>
</feature>
<feature type="compositionally biased region" description="Basic and acidic residues" evidence="1">
    <location>
        <begin position="100"/>
        <end position="112"/>
    </location>
</feature>
<keyword evidence="2" id="KW-0812">Transmembrane</keyword>
<feature type="compositionally biased region" description="Low complexity" evidence="1">
    <location>
        <begin position="41"/>
        <end position="83"/>
    </location>
</feature>
<sequence length="539" mass="54116">MPVSHRFSRRAAAVGAALALAALPISATFTPAFAQPSPTPTAEASANAEAGASAGADSDSGDDAGSTADSTDGADADSSSADDGSAEAEGGDGGPNPAEEGDKACADPKWTSDDPCAINGELTAEWQRIGNQLSVPANDQDDPEGTLPKSWVGKPFKAPKQAMKRIPVHSSDGNSGDSTANDSDTDDSGQSVADATEEAAPTEYFFNSDGKIVAKGQTEPMNFEEFAPSGPDPKWTFEVKDGSIVVTDGQPYPDDEGSAEASSDPDGTTKDGSKTGVDQDGTANSDPSADASTSSDGSTADSDASGGKTASKDGVTSDDGSASGSEANKDGSSADSDTGKDSSTSTDGGSSSDSGSKDRANTSGDRDSDGRDSDADTGSGSDVSRSSDSDGSGSDSGSGKDDEKDSDDNGSGSSVGTSDADGTTPDPSTGNGSPDDERETIPGNAGDEFLPGDDEGAERPDYSDPVPRNPDEQTPKDDTDLITGGDQPTPRANQNPATSFGESIISTIVSSWPIFVLAASGMAAVGFIIYLMGRRGKQD</sequence>
<evidence type="ECO:0000313" key="5">
    <source>
        <dbReference type="Proteomes" id="UP000075950"/>
    </source>
</evidence>
<dbReference type="PROSITE" id="PS51318">
    <property type="entry name" value="TAT"/>
    <property type="match status" value="1"/>
</dbReference>
<feature type="chain" id="PRO_5007500974" evidence="3">
    <location>
        <begin position="35"/>
        <end position="539"/>
    </location>
</feature>
<proteinExistence type="predicted"/>
<feature type="transmembrane region" description="Helical" evidence="2">
    <location>
        <begin position="512"/>
        <end position="533"/>
    </location>
</feature>
<evidence type="ECO:0000256" key="2">
    <source>
        <dbReference type="SAM" id="Phobius"/>
    </source>
</evidence>
<gene>
    <name evidence="4" type="ORF">A2T55_12540</name>
</gene>
<accession>A0A142NNZ7</accession>
<feature type="compositionally biased region" description="Low complexity" evidence="1">
    <location>
        <begin position="170"/>
        <end position="182"/>
    </location>
</feature>
<dbReference type="AlphaFoldDB" id="A0A142NNZ7"/>
<reference evidence="5" key="1">
    <citation type="submission" date="2016-03" db="EMBL/GenBank/DDBJ databases">
        <authorList>
            <person name="Ploux O."/>
        </authorList>
    </citation>
    <scope>NUCLEOTIDE SEQUENCE [LARGE SCALE GENOMIC DNA]</scope>
    <source>
        <strain evidence="5">BS258</strain>
    </source>
</reference>
<dbReference type="EMBL" id="CP014869">
    <property type="protein sequence ID" value="AMT94494.1"/>
    <property type="molecule type" value="Genomic_DNA"/>
</dbReference>
<organism evidence="4 5">
    <name type="scientific">Brevibacterium linens</name>
    <dbReference type="NCBI Taxonomy" id="1703"/>
    <lineage>
        <taxon>Bacteria</taxon>
        <taxon>Bacillati</taxon>
        <taxon>Actinomycetota</taxon>
        <taxon>Actinomycetes</taxon>
        <taxon>Micrococcales</taxon>
        <taxon>Brevibacteriaceae</taxon>
        <taxon>Brevibacterium</taxon>
    </lineage>
</organism>
<feature type="region of interest" description="Disordered" evidence="1">
    <location>
        <begin position="31"/>
        <end position="498"/>
    </location>
</feature>
<evidence type="ECO:0000256" key="1">
    <source>
        <dbReference type="SAM" id="MobiDB-lite"/>
    </source>
</evidence>
<dbReference type="KEGG" id="bly:A2T55_12540"/>
<feature type="compositionally biased region" description="Basic and acidic residues" evidence="1">
    <location>
        <begin position="355"/>
        <end position="374"/>
    </location>
</feature>
<feature type="compositionally biased region" description="Basic and acidic residues" evidence="1">
    <location>
        <begin position="469"/>
        <end position="479"/>
    </location>
</feature>
<protein>
    <submittedName>
        <fullName evidence="4">Uncharacterized protein</fullName>
    </submittedName>
</protein>
<keyword evidence="2" id="KW-1133">Transmembrane helix</keyword>
<dbReference type="Proteomes" id="UP000075950">
    <property type="component" value="Chromosome"/>
</dbReference>
<dbReference type="RefSeq" id="WP_062862035.1">
    <property type="nucleotide sequence ID" value="NZ_CP014869.1"/>
</dbReference>
<feature type="compositionally biased region" description="Low complexity" evidence="1">
    <location>
        <begin position="330"/>
        <end position="354"/>
    </location>
</feature>
<evidence type="ECO:0000313" key="4">
    <source>
        <dbReference type="EMBL" id="AMT94494.1"/>
    </source>
</evidence>